<proteinExistence type="predicted"/>
<dbReference type="Proteomes" id="UP001601059">
    <property type="component" value="Unassembled WGS sequence"/>
</dbReference>
<dbReference type="RefSeq" id="WP_389364030.1">
    <property type="nucleotide sequence ID" value="NZ_JBIACK010000016.1"/>
</dbReference>
<evidence type="ECO:0000313" key="2">
    <source>
        <dbReference type="Proteomes" id="UP001601059"/>
    </source>
</evidence>
<dbReference type="InterPro" id="IPR020256">
    <property type="entry name" value="Spore_coat_CotJA"/>
</dbReference>
<dbReference type="Pfam" id="PF11007">
    <property type="entry name" value="CotJA"/>
    <property type="match status" value="1"/>
</dbReference>
<organism evidence="1 2">
    <name type="scientific">Cytobacillus spartinae</name>
    <dbReference type="NCBI Taxonomy" id="3299023"/>
    <lineage>
        <taxon>Bacteria</taxon>
        <taxon>Bacillati</taxon>
        <taxon>Bacillota</taxon>
        <taxon>Bacilli</taxon>
        <taxon>Bacillales</taxon>
        <taxon>Bacillaceae</taxon>
        <taxon>Cytobacillus</taxon>
    </lineage>
</organism>
<gene>
    <name evidence="1" type="ORF">ACFYKX_23165</name>
</gene>
<reference evidence="1 2" key="1">
    <citation type="submission" date="2024-08" db="EMBL/GenBank/DDBJ databases">
        <title>Two novel Cytobacillus novel species.</title>
        <authorList>
            <person name="Liu G."/>
        </authorList>
    </citation>
    <scope>NUCLEOTIDE SEQUENCE [LARGE SCALE GENOMIC DNA]</scope>
    <source>
        <strain evidence="1 2">FJAT-54145</strain>
    </source>
</reference>
<dbReference type="EMBL" id="JBIACK010000016">
    <property type="protein sequence ID" value="MFE8703468.1"/>
    <property type="molecule type" value="Genomic_DNA"/>
</dbReference>
<accession>A0ABW6KGT9</accession>
<keyword evidence="2" id="KW-1185">Reference proteome</keyword>
<comment type="caution">
    <text evidence="1">The sequence shown here is derived from an EMBL/GenBank/DDBJ whole genome shotgun (WGS) entry which is preliminary data.</text>
</comment>
<evidence type="ECO:0000313" key="1">
    <source>
        <dbReference type="EMBL" id="MFE8703468.1"/>
    </source>
</evidence>
<name>A0ABW6KGT9_9BACI</name>
<protein>
    <submittedName>
        <fullName evidence="1">Spore coat associated protein CotJA</fullName>
    </submittedName>
</protein>
<sequence>MGISPLPIFTTEKCYTPYYSPFDPCPPIQLKCYSTPPSLYIEFQPPNLEQSSLSEALSTGTLWPAFDSNNGTN</sequence>